<reference evidence="2" key="1">
    <citation type="submission" date="2011-08" db="EMBL/GenBank/DDBJ databases">
        <authorList>
            <person name="Rombauts S."/>
        </authorList>
    </citation>
    <scope>NUCLEOTIDE SEQUENCE</scope>
    <source>
        <strain evidence="2">London</strain>
    </source>
</reference>
<accession>T1K0B6</accession>
<dbReference type="EMBL" id="CAEY01001139">
    <property type="status" value="NOT_ANNOTATED_CDS"/>
    <property type="molecule type" value="Genomic_DNA"/>
</dbReference>
<evidence type="ECO:0000313" key="2">
    <source>
        <dbReference type="Proteomes" id="UP000015104"/>
    </source>
</evidence>
<dbReference type="HOGENOM" id="CLU_179553_0_0_1"/>
<protein>
    <submittedName>
        <fullName evidence="1">Uncharacterized protein</fullName>
    </submittedName>
</protein>
<organism evidence="1 2">
    <name type="scientific">Tetranychus urticae</name>
    <name type="common">Two-spotted spider mite</name>
    <dbReference type="NCBI Taxonomy" id="32264"/>
    <lineage>
        <taxon>Eukaryota</taxon>
        <taxon>Metazoa</taxon>
        <taxon>Ecdysozoa</taxon>
        <taxon>Arthropoda</taxon>
        <taxon>Chelicerata</taxon>
        <taxon>Arachnida</taxon>
        <taxon>Acari</taxon>
        <taxon>Acariformes</taxon>
        <taxon>Trombidiformes</taxon>
        <taxon>Prostigmata</taxon>
        <taxon>Eleutherengona</taxon>
        <taxon>Raphignathae</taxon>
        <taxon>Tetranychoidea</taxon>
        <taxon>Tetranychidae</taxon>
        <taxon>Tetranychus</taxon>
    </lineage>
</organism>
<sequence>MVTTRRCNDFRLKFVKRAPLRSKIFSLYWVLRVNKIVFGATLDSRVRALDASLMSPSLQHMTGAEREYIKNILEVLE</sequence>
<dbReference type="AlphaFoldDB" id="T1K0B6"/>
<keyword evidence="2" id="KW-1185">Reference proteome</keyword>
<evidence type="ECO:0000313" key="1">
    <source>
        <dbReference type="EnsemblMetazoa" id="tetur03g07130.1"/>
    </source>
</evidence>
<dbReference type="Proteomes" id="UP000015104">
    <property type="component" value="Unassembled WGS sequence"/>
</dbReference>
<reference evidence="1" key="2">
    <citation type="submission" date="2015-06" db="UniProtKB">
        <authorList>
            <consortium name="EnsemblMetazoa"/>
        </authorList>
    </citation>
    <scope>IDENTIFICATION</scope>
</reference>
<proteinExistence type="predicted"/>
<dbReference type="EnsemblMetazoa" id="tetur03g07130.1">
    <property type="protein sequence ID" value="tetur03g07130.1"/>
    <property type="gene ID" value="tetur03g07130"/>
</dbReference>
<name>T1K0B6_TETUR</name>